<gene>
    <name evidence="10" type="ORF">CUJ83_13590</name>
</gene>
<dbReference type="GO" id="GO:0016763">
    <property type="term" value="F:pentosyltransferase activity"/>
    <property type="evidence" value="ECO:0007669"/>
    <property type="project" value="TreeGrafter"/>
</dbReference>
<dbReference type="Pfam" id="PF13231">
    <property type="entry name" value="PMT_2"/>
    <property type="match status" value="1"/>
</dbReference>
<evidence type="ECO:0000259" key="9">
    <source>
        <dbReference type="Pfam" id="PF13231"/>
    </source>
</evidence>
<organism evidence="10 11">
    <name type="scientific">Methanooceanicella nereidis</name>
    <dbReference type="NCBI Taxonomy" id="2052831"/>
    <lineage>
        <taxon>Archaea</taxon>
        <taxon>Methanobacteriati</taxon>
        <taxon>Methanobacteriota</taxon>
        <taxon>Stenosarchaea group</taxon>
        <taxon>Methanomicrobia</taxon>
        <taxon>Methanocellales</taxon>
        <taxon>Methanocellaceae</taxon>
        <taxon>Methanooceanicella</taxon>
    </lineage>
</organism>
<evidence type="ECO:0000256" key="6">
    <source>
        <dbReference type="ARBA" id="ARBA00022989"/>
    </source>
</evidence>
<feature type="transmembrane region" description="Helical" evidence="8">
    <location>
        <begin position="357"/>
        <end position="376"/>
    </location>
</feature>
<keyword evidence="7 8" id="KW-0472">Membrane</keyword>
<evidence type="ECO:0000256" key="1">
    <source>
        <dbReference type="ARBA" id="ARBA00004651"/>
    </source>
</evidence>
<feature type="transmembrane region" description="Helical" evidence="8">
    <location>
        <begin position="21"/>
        <end position="40"/>
    </location>
</feature>
<feature type="transmembrane region" description="Helical" evidence="8">
    <location>
        <begin position="293"/>
        <end position="315"/>
    </location>
</feature>
<dbReference type="EMBL" id="PGCK01000013">
    <property type="protein sequence ID" value="MCD1296031.1"/>
    <property type="molecule type" value="Genomic_DNA"/>
</dbReference>
<keyword evidence="6 8" id="KW-1133">Transmembrane helix</keyword>
<dbReference type="Proteomes" id="UP001320159">
    <property type="component" value="Unassembled WGS sequence"/>
</dbReference>
<dbReference type="GO" id="GO:0005886">
    <property type="term" value="C:plasma membrane"/>
    <property type="evidence" value="ECO:0007669"/>
    <property type="project" value="UniProtKB-SubCell"/>
</dbReference>
<evidence type="ECO:0000256" key="3">
    <source>
        <dbReference type="ARBA" id="ARBA00022676"/>
    </source>
</evidence>
<evidence type="ECO:0000256" key="5">
    <source>
        <dbReference type="ARBA" id="ARBA00022692"/>
    </source>
</evidence>
<dbReference type="GO" id="GO:0008610">
    <property type="term" value="P:lipid biosynthetic process"/>
    <property type="evidence" value="ECO:0007669"/>
    <property type="project" value="UniProtKB-ARBA"/>
</dbReference>
<comment type="subcellular location">
    <subcellularLocation>
        <location evidence="1">Cell membrane</location>
        <topology evidence="1">Multi-pass membrane protein</topology>
    </subcellularLocation>
</comment>
<accession>A0AAP2RFW1</accession>
<feature type="transmembrane region" description="Helical" evidence="8">
    <location>
        <begin position="431"/>
        <end position="450"/>
    </location>
</feature>
<name>A0AAP2RFW1_9EURY</name>
<comment type="caution">
    <text evidence="10">The sequence shown here is derived from an EMBL/GenBank/DDBJ whole genome shotgun (WGS) entry which is preliminary data.</text>
</comment>
<proteinExistence type="predicted"/>
<reference evidence="10 11" key="1">
    <citation type="submission" date="2017-11" db="EMBL/GenBank/DDBJ databases">
        <title>Isolation and Characterization of Family Methanocellaceae Species from Potential Methane Hydrate Area Offshore Southwestern Taiwan.</title>
        <authorList>
            <person name="Zhang W.-L."/>
            <person name="Chen W.-C."/>
            <person name="Lai M.-C."/>
            <person name="Chen S.-C."/>
        </authorList>
    </citation>
    <scope>NUCLEOTIDE SEQUENCE [LARGE SCALE GENOMIC DNA]</scope>
    <source>
        <strain evidence="10 11">CWC-04</strain>
    </source>
</reference>
<evidence type="ECO:0000256" key="8">
    <source>
        <dbReference type="SAM" id="Phobius"/>
    </source>
</evidence>
<dbReference type="InterPro" id="IPR050297">
    <property type="entry name" value="LipidA_mod_glycosyltrf_83"/>
</dbReference>
<feature type="transmembrane region" description="Helical" evidence="8">
    <location>
        <begin position="457"/>
        <end position="477"/>
    </location>
</feature>
<feature type="transmembrane region" description="Helical" evidence="8">
    <location>
        <begin position="97"/>
        <end position="121"/>
    </location>
</feature>
<keyword evidence="2" id="KW-1003">Cell membrane</keyword>
<feature type="domain" description="Glycosyltransferase RgtA/B/C/D-like" evidence="9">
    <location>
        <begin position="78"/>
        <end position="239"/>
    </location>
</feature>
<dbReference type="PANTHER" id="PTHR33908">
    <property type="entry name" value="MANNOSYLTRANSFERASE YKCB-RELATED"/>
    <property type="match status" value="1"/>
</dbReference>
<sequence length="716" mass="81907">MFMIKIPKKILDLANNHDIAIIILAFIIIILIKSLMSLPFSSPYLLCDEIIYGSIAQNVPDGKLYSDYLGVPGVGTYPPGYPLFLSFAYMLADDSQAIYHIMLVINAILNTSVIFPAYFILRKYVPKATSLAGALVITTLPFVNIYTFALLSENLFIPLFMFSIWFLMESVSKNGRHWDILASLSIAFLFITRTQGLSMLVGFAAAFAYYVYRESRTAKITEVIYEKRYLVVPVILIVACWLLYSSYMVPQGTYFMGSPYNMEKAYGERLVSSFTSVEGIYIMLYSLSHEIDYLLLSTYFAFLFVAVYYARSYIFKKDLNRPLDVSFVYLTVTFLVLMAIIMTFLSFTYGIPRYALYGRYIEPIIPAIFIFGFIAYERSLAEGFKKDNKLILAILLFILVIFFILFTIPREHYNFMQTISLYYLINIQPDIMKDLFIITMSISVLALFVLSLSNKKYFGALLILLVGLSVFSTINTYERCIGESTFYGDNEMFGYIKENLKENKMILIDYNDFLRKKNYWCLTAFWFSKRISFIDINDTDAIRSYGDDAQYVISSRNALPYKRVIYNDWSNLYEIGPSGDPVSLPYTIDIGYLDVGKVDGFNDLDNYDYRWTSGSSKVSLEYPDDMGDMNITIITSGYRPENDPAYVEFYLNGHKIGEGVKASGEFTYSYTVPVTGLNEFYQLLEIRTNTYKSEAPGVNLGKDLGIGVDKIVIDKA</sequence>
<feature type="transmembrane region" description="Helical" evidence="8">
    <location>
        <begin position="155"/>
        <end position="172"/>
    </location>
</feature>
<keyword evidence="11" id="KW-1185">Reference proteome</keyword>
<dbReference type="PANTHER" id="PTHR33908:SF11">
    <property type="entry name" value="MEMBRANE PROTEIN"/>
    <property type="match status" value="1"/>
</dbReference>
<keyword evidence="3" id="KW-0328">Glycosyltransferase</keyword>
<evidence type="ECO:0000313" key="10">
    <source>
        <dbReference type="EMBL" id="MCD1296031.1"/>
    </source>
</evidence>
<feature type="transmembrane region" description="Helical" evidence="8">
    <location>
        <begin position="388"/>
        <end position="408"/>
    </location>
</feature>
<evidence type="ECO:0000256" key="7">
    <source>
        <dbReference type="ARBA" id="ARBA00023136"/>
    </source>
</evidence>
<evidence type="ECO:0000256" key="4">
    <source>
        <dbReference type="ARBA" id="ARBA00022679"/>
    </source>
</evidence>
<evidence type="ECO:0000256" key="2">
    <source>
        <dbReference type="ARBA" id="ARBA00022475"/>
    </source>
</evidence>
<keyword evidence="5 8" id="KW-0812">Transmembrane</keyword>
<protein>
    <recommendedName>
        <fullName evidence="9">Glycosyltransferase RgtA/B/C/D-like domain-containing protein</fullName>
    </recommendedName>
</protein>
<feature type="transmembrane region" description="Helical" evidence="8">
    <location>
        <begin position="230"/>
        <end position="249"/>
    </location>
</feature>
<feature type="transmembrane region" description="Helical" evidence="8">
    <location>
        <begin position="184"/>
        <end position="210"/>
    </location>
</feature>
<dbReference type="AlphaFoldDB" id="A0AAP2RFW1"/>
<keyword evidence="4" id="KW-0808">Transferase</keyword>
<evidence type="ECO:0000313" key="11">
    <source>
        <dbReference type="Proteomes" id="UP001320159"/>
    </source>
</evidence>
<feature type="transmembrane region" description="Helical" evidence="8">
    <location>
        <begin position="128"/>
        <end position="149"/>
    </location>
</feature>
<feature type="transmembrane region" description="Helical" evidence="8">
    <location>
        <begin position="327"/>
        <end position="351"/>
    </location>
</feature>
<dbReference type="InterPro" id="IPR038731">
    <property type="entry name" value="RgtA/B/C-like"/>
</dbReference>